<comment type="caution">
    <text evidence="4">The sequence shown here is derived from an EMBL/GenBank/DDBJ whole genome shotgun (WGS) entry which is preliminary data.</text>
</comment>
<keyword evidence="2" id="KW-0521">NADP</keyword>
<accession>A0A2M6WZN7</accession>
<gene>
    <name evidence="4" type="ORF">COT71_01755</name>
</gene>
<dbReference type="PANTHER" id="PTHR10491:SF4">
    <property type="entry name" value="METHIONINE ADENOSYLTRANSFERASE 2 SUBUNIT BETA"/>
    <property type="match status" value="1"/>
</dbReference>
<dbReference type="InterPro" id="IPR005913">
    <property type="entry name" value="dTDP_dehydrorham_reduct"/>
</dbReference>
<dbReference type="InterPro" id="IPR029903">
    <property type="entry name" value="RmlD-like-bd"/>
</dbReference>
<dbReference type="AlphaFoldDB" id="A0A2M6WZN7"/>
<evidence type="ECO:0000256" key="2">
    <source>
        <dbReference type="RuleBase" id="RU364082"/>
    </source>
</evidence>
<dbReference type="Proteomes" id="UP000230731">
    <property type="component" value="Unassembled WGS sequence"/>
</dbReference>
<evidence type="ECO:0000313" key="4">
    <source>
        <dbReference type="EMBL" id="PIT98249.1"/>
    </source>
</evidence>
<comment type="function">
    <text evidence="2">Catalyzes the reduction of dTDP-6-deoxy-L-lyxo-4-hexulose to yield dTDP-L-rhamnose.</text>
</comment>
<dbReference type="EMBL" id="PEZP01000021">
    <property type="protein sequence ID" value="PIT98249.1"/>
    <property type="molecule type" value="Genomic_DNA"/>
</dbReference>
<dbReference type="Pfam" id="PF04321">
    <property type="entry name" value="RmlD_sub_bind"/>
    <property type="match status" value="1"/>
</dbReference>
<dbReference type="GO" id="GO:0048269">
    <property type="term" value="C:methionine adenosyltransferase complex"/>
    <property type="evidence" value="ECO:0007669"/>
    <property type="project" value="TreeGrafter"/>
</dbReference>
<keyword evidence="2" id="KW-0560">Oxidoreductase</keyword>
<evidence type="ECO:0000259" key="3">
    <source>
        <dbReference type="Pfam" id="PF04321"/>
    </source>
</evidence>
<reference evidence="5" key="1">
    <citation type="submission" date="2017-09" db="EMBL/GenBank/DDBJ databases">
        <title>Depth-based differentiation of microbial function through sediment-hosted aquifers and enrichment of novel symbionts in the deep terrestrial subsurface.</title>
        <authorList>
            <person name="Probst A.J."/>
            <person name="Ladd B."/>
            <person name="Jarett J.K."/>
            <person name="Geller-Mcgrath D.E."/>
            <person name="Sieber C.M.K."/>
            <person name="Emerson J.B."/>
            <person name="Anantharaman K."/>
            <person name="Thomas B.C."/>
            <person name="Malmstrom R."/>
            <person name="Stieglmeier M."/>
            <person name="Klingl A."/>
            <person name="Woyke T."/>
            <person name="Ryan C.M."/>
            <person name="Banfield J.F."/>
        </authorList>
    </citation>
    <scope>NUCLEOTIDE SEQUENCE [LARGE SCALE GENOMIC DNA]</scope>
</reference>
<dbReference type="CDD" id="cd05254">
    <property type="entry name" value="dTDP_HR_like_SDR_e"/>
    <property type="match status" value="1"/>
</dbReference>
<dbReference type="UniPathway" id="UPA00124"/>
<feature type="domain" description="RmlD-like substrate binding" evidence="3">
    <location>
        <begin position="1"/>
        <end position="275"/>
    </location>
</feature>
<dbReference type="GO" id="GO:0008831">
    <property type="term" value="F:dTDP-4-dehydrorhamnose reductase activity"/>
    <property type="evidence" value="ECO:0007669"/>
    <property type="project" value="UniProtKB-EC"/>
</dbReference>
<dbReference type="GO" id="GO:0006556">
    <property type="term" value="P:S-adenosylmethionine biosynthetic process"/>
    <property type="evidence" value="ECO:0007669"/>
    <property type="project" value="TreeGrafter"/>
</dbReference>
<organism evidence="4 5">
    <name type="scientific">Candidatus Andersenbacteria bacterium CG10_big_fil_rev_8_21_14_0_10_54_11</name>
    <dbReference type="NCBI Taxonomy" id="1974485"/>
    <lineage>
        <taxon>Bacteria</taxon>
        <taxon>Candidatus Anderseniibacteriota</taxon>
    </lineage>
</organism>
<comment type="similarity">
    <text evidence="1 2">Belongs to the dTDP-4-dehydrorhamnose reductase family.</text>
</comment>
<dbReference type="InterPro" id="IPR036291">
    <property type="entry name" value="NAD(P)-bd_dom_sf"/>
</dbReference>
<evidence type="ECO:0000256" key="1">
    <source>
        <dbReference type="ARBA" id="ARBA00010944"/>
    </source>
</evidence>
<protein>
    <recommendedName>
        <fullName evidence="2">dTDP-4-dehydrorhamnose reductase</fullName>
        <ecNumber evidence="2">1.1.1.133</ecNumber>
    </recommendedName>
</protein>
<dbReference type="Gene3D" id="3.40.50.720">
    <property type="entry name" value="NAD(P)-binding Rossmann-like Domain"/>
    <property type="match status" value="1"/>
</dbReference>
<dbReference type="GO" id="GO:0019305">
    <property type="term" value="P:dTDP-rhamnose biosynthetic process"/>
    <property type="evidence" value="ECO:0007669"/>
    <property type="project" value="UniProtKB-UniPathway"/>
</dbReference>
<comment type="pathway">
    <text evidence="2">Carbohydrate biosynthesis; dTDP-L-rhamnose biosynthesis.</text>
</comment>
<sequence length="294" mass="31684">MTILVTGASGLLGAALQRSAPATARLLLTAHPDDCTQPHMLPLDITDARAARTLVERMQPTVIIHAAAASSVDWCEEHPDKARAINTDAAIHFSRLAQASGARFIFISSNAVYGSGARHREDEPTAPVNEYGRTKADAETNIQAINPSGIIIRPNLMFGFPPPGGRDNQVSRVLNALSAHQTINVVNDTYFSPIASDIVALMIWQLIPQQLTGIINIGSAERMTLYELSRLTARVFGLDEKLLEPISHRNTSAPAPRAIDTSYDISRLQSLVGTIPSINGQLALLERQLSDVGA</sequence>
<dbReference type="PANTHER" id="PTHR10491">
    <property type="entry name" value="DTDP-4-DEHYDRORHAMNOSE REDUCTASE"/>
    <property type="match status" value="1"/>
</dbReference>
<dbReference type="GO" id="GO:0048270">
    <property type="term" value="F:methionine adenosyltransferase regulator activity"/>
    <property type="evidence" value="ECO:0007669"/>
    <property type="project" value="TreeGrafter"/>
</dbReference>
<evidence type="ECO:0000313" key="5">
    <source>
        <dbReference type="Proteomes" id="UP000230731"/>
    </source>
</evidence>
<proteinExistence type="inferred from homology"/>
<name>A0A2M6WZN7_9BACT</name>
<dbReference type="EC" id="1.1.1.133" evidence="2"/>
<dbReference type="SUPFAM" id="SSF51735">
    <property type="entry name" value="NAD(P)-binding Rossmann-fold domains"/>
    <property type="match status" value="1"/>
</dbReference>